<evidence type="ECO:0000313" key="2">
    <source>
        <dbReference type="Proteomes" id="UP000729733"/>
    </source>
</evidence>
<sequence>MKNPFGKKYPNIARWVEEHEGVLELGWHEDNPMNSFIAAFDCGGDAWHGKESYESIDAALLDADNALARVLKDIYGE</sequence>
<gene>
    <name evidence="1" type="ORF">I4641_15870</name>
</gene>
<protein>
    <submittedName>
        <fullName evidence="1">Uncharacterized protein</fullName>
    </submittedName>
</protein>
<dbReference type="EMBL" id="JADWDC010000043">
    <property type="protein sequence ID" value="MCC0178454.1"/>
    <property type="molecule type" value="Genomic_DNA"/>
</dbReference>
<dbReference type="AlphaFoldDB" id="A0A964FIG5"/>
<comment type="caution">
    <text evidence="1">The sequence shown here is derived from an EMBL/GenBank/DDBJ whole genome shotgun (WGS) entry which is preliminary data.</text>
</comment>
<organism evidence="1 2">
    <name type="scientific">Waterburya agarophytonicola KI4</name>
    <dbReference type="NCBI Taxonomy" id="2874699"/>
    <lineage>
        <taxon>Bacteria</taxon>
        <taxon>Bacillati</taxon>
        <taxon>Cyanobacteriota</taxon>
        <taxon>Cyanophyceae</taxon>
        <taxon>Pleurocapsales</taxon>
        <taxon>Hyellaceae</taxon>
        <taxon>Waterburya</taxon>
        <taxon>Waterburya agarophytonicola</taxon>
    </lineage>
</organism>
<dbReference type="RefSeq" id="WP_229641540.1">
    <property type="nucleotide sequence ID" value="NZ_JADWDC010000043.1"/>
</dbReference>
<dbReference type="Proteomes" id="UP000729733">
    <property type="component" value="Unassembled WGS sequence"/>
</dbReference>
<keyword evidence="2" id="KW-1185">Reference proteome</keyword>
<reference evidence="1" key="1">
    <citation type="journal article" date="2021" name="Antonie Van Leeuwenhoek">
        <title>Draft genome and description of Waterburya agarophytonicola gen. nov. sp. nov. (Pleurocapsales, Cyanobacteria): a seaweed symbiont.</title>
        <authorList>
            <person name="Bonthond G."/>
            <person name="Shalygin S."/>
            <person name="Bayer T."/>
            <person name="Weinberger F."/>
        </authorList>
    </citation>
    <scope>NUCLEOTIDE SEQUENCE</scope>
    <source>
        <strain evidence="1">KI4</strain>
    </source>
</reference>
<name>A0A964FIG5_9CYAN</name>
<evidence type="ECO:0000313" key="1">
    <source>
        <dbReference type="EMBL" id="MCC0178454.1"/>
    </source>
</evidence>
<accession>A0A964FIG5</accession>
<proteinExistence type="predicted"/>